<gene>
    <name evidence="3" type="ORF">ASPZODRAFT_72042</name>
</gene>
<dbReference type="SUPFAM" id="SSF81383">
    <property type="entry name" value="F-box domain"/>
    <property type="match status" value="1"/>
</dbReference>
<evidence type="ECO:0000259" key="2">
    <source>
        <dbReference type="PROSITE" id="PS50181"/>
    </source>
</evidence>
<organism evidence="3 4">
    <name type="scientific">Penicilliopsis zonata CBS 506.65</name>
    <dbReference type="NCBI Taxonomy" id="1073090"/>
    <lineage>
        <taxon>Eukaryota</taxon>
        <taxon>Fungi</taxon>
        <taxon>Dikarya</taxon>
        <taxon>Ascomycota</taxon>
        <taxon>Pezizomycotina</taxon>
        <taxon>Eurotiomycetes</taxon>
        <taxon>Eurotiomycetidae</taxon>
        <taxon>Eurotiales</taxon>
        <taxon>Aspergillaceae</taxon>
        <taxon>Penicilliopsis</taxon>
    </lineage>
</organism>
<feature type="region of interest" description="Disordered" evidence="1">
    <location>
        <begin position="587"/>
        <end position="649"/>
    </location>
</feature>
<dbReference type="GeneID" id="34616267"/>
<keyword evidence="4" id="KW-1185">Reference proteome</keyword>
<evidence type="ECO:0000256" key="1">
    <source>
        <dbReference type="SAM" id="MobiDB-lite"/>
    </source>
</evidence>
<name>A0A1L9SB12_9EURO</name>
<dbReference type="EMBL" id="KV878348">
    <property type="protein sequence ID" value="OJJ44363.1"/>
    <property type="molecule type" value="Genomic_DNA"/>
</dbReference>
<dbReference type="PROSITE" id="PS50181">
    <property type="entry name" value="FBOX"/>
    <property type="match status" value="1"/>
</dbReference>
<dbReference type="InterPro" id="IPR036047">
    <property type="entry name" value="F-box-like_dom_sf"/>
</dbReference>
<proteinExistence type="predicted"/>
<dbReference type="AlphaFoldDB" id="A0A1L9SB12"/>
<dbReference type="Proteomes" id="UP000184188">
    <property type="component" value="Unassembled WGS sequence"/>
</dbReference>
<sequence length="663" mass="76181">MTEQKGRLDTLPFDVLYQIVLSLDDQDYNNLSWVNKNLNVQLRNEYLAKKIIDRYVLHTKEGKQAVRGKITYRQALSHSHCIKEAFATGQPYLATILGHGTDFLYNAGVLCYLRSDTEIRVLNVHESGETEQVINLERVMARITRDPTTPRLETTLLYYNEGGLSILVKNIMTRTKYMVLLDVQPNVKTGRLRFWSSVHANERTWARHNRTFLWWGAYHEYYHDEDYNQWAIGCAHLETGRPITCDPMPLPYFYSAGEVGQNICFEMHGNDLFVVSNLVELQAKKLQRTSCYSWTCLSPAHLLGQSKICRYYAWRRHHEEGPINDTWTDLSLETDEATGRMLIIEGRSEWRNGGSVQCRTYYQHALPFPEEICSSDGNKGKGKGKETGASALSEEAFSNTEPRIRLPRHCHSEYDVIDDMSQRRDFILARTKHHSYNLSSSSFVDLVNDLETVPNSMHPRDCLRLRIASRKRKRPVDEDGEEGRPGMLYCRETDEESGVPIQFSDERFVSRGVQLWPPTSAPAELKRLLCPNGDTRDVRACADERSIIYSINDSTVDPRCNQPKQLKRLVLLSFDPHIRFPNMKPLQLHTNQQPSTPASPSSFSSSFSSTSSSTTTTSTSTDYSSQMTGPWLSNLYPERQPSKSLRQEPAMHMYIRDGFRFPR</sequence>
<dbReference type="VEuPathDB" id="FungiDB:ASPZODRAFT_72042"/>
<feature type="region of interest" description="Disordered" evidence="1">
    <location>
        <begin position="376"/>
        <end position="398"/>
    </location>
</feature>
<feature type="compositionally biased region" description="Low complexity" evidence="1">
    <location>
        <begin position="595"/>
        <end position="625"/>
    </location>
</feature>
<evidence type="ECO:0000313" key="4">
    <source>
        <dbReference type="Proteomes" id="UP000184188"/>
    </source>
</evidence>
<dbReference type="OrthoDB" id="5359231at2759"/>
<reference evidence="4" key="1">
    <citation type="journal article" date="2017" name="Genome Biol.">
        <title>Comparative genomics reveals high biological diversity and specific adaptations in the industrially and medically important fungal genus Aspergillus.</title>
        <authorList>
            <person name="de Vries R.P."/>
            <person name="Riley R."/>
            <person name="Wiebenga A."/>
            <person name="Aguilar-Osorio G."/>
            <person name="Amillis S."/>
            <person name="Uchima C.A."/>
            <person name="Anderluh G."/>
            <person name="Asadollahi M."/>
            <person name="Askin M."/>
            <person name="Barry K."/>
            <person name="Battaglia E."/>
            <person name="Bayram O."/>
            <person name="Benocci T."/>
            <person name="Braus-Stromeyer S.A."/>
            <person name="Caldana C."/>
            <person name="Canovas D."/>
            <person name="Cerqueira G.C."/>
            <person name="Chen F."/>
            <person name="Chen W."/>
            <person name="Choi C."/>
            <person name="Clum A."/>
            <person name="Dos Santos R.A."/>
            <person name="Damasio A.R."/>
            <person name="Diallinas G."/>
            <person name="Emri T."/>
            <person name="Fekete E."/>
            <person name="Flipphi M."/>
            <person name="Freyberg S."/>
            <person name="Gallo A."/>
            <person name="Gournas C."/>
            <person name="Habgood R."/>
            <person name="Hainaut M."/>
            <person name="Harispe M.L."/>
            <person name="Henrissat B."/>
            <person name="Hilden K.S."/>
            <person name="Hope R."/>
            <person name="Hossain A."/>
            <person name="Karabika E."/>
            <person name="Karaffa L."/>
            <person name="Karanyi Z."/>
            <person name="Krasevec N."/>
            <person name="Kuo A."/>
            <person name="Kusch H."/>
            <person name="LaButti K."/>
            <person name="Lagendijk E.L."/>
            <person name="Lapidus A."/>
            <person name="Levasseur A."/>
            <person name="Lindquist E."/>
            <person name="Lipzen A."/>
            <person name="Logrieco A.F."/>
            <person name="MacCabe A."/>
            <person name="Maekelae M.R."/>
            <person name="Malavazi I."/>
            <person name="Melin P."/>
            <person name="Meyer V."/>
            <person name="Mielnichuk N."/>
            <person name="Miskei M."/>
            <person name="Molnar A.P."/>
            <person name="Mule G."/>
            <person name="Ngan C.Y."/>
            <person name="Orejas M."/>
            <person name="Orosz E."/>
            <person name="Ouedraogo J.P."/>
            <person name="Overkamp K.M."/>
            <person name="Park H.-S."/>
            <person name="Perrone G."/>
            <person name="Piumi F."/>
            <person name="Punt P.J."/>
            <person name="Ram A.F."/>
            <person name="Ramon A."/>
            <person name="Rauscher S."/>
            <person name="Record E."/>
            <person name="Riano-Pachon D.M."/>
            <person name="Robert V."/>
            <person name="Roehrig J."/>
            <person name="Ruller R."/>
            <person name="Salamov A."/>
            <person name="Salih N.S."/>
            <person name="Samson R.A."/>
            <person name="Sandor E."/>
            <person name="Sanguinetti M."/>
            <person name="Schuetze T."/>
            <person name="Sepcic K."/>
            <person name="Shelest E."/>
            <person name="Sherlock G."/>
            <person name="Sophianopoulou V."/>
            <person name="Squina F.M."/>
            <person name="Sun H."/>
            <person name="Susca A."/>
            <person name="Todd R.B."/>
            <person name="Tsang A."/>
            <person name="Unkles S.E."/>
            <person name="van de Wiele N."/>
            <person name="van Rossen-Uffink D."/>
            <person name="Oliveira J.V."/>
            <person name="Vesth T.C."/>
            <person name="Visser J."/>
            <person name="Yu J.-H."/>
            <person name="Zhou M."/>
            <person name="Andersen M.R."/>
            <person name="Archer D.B."/>
            <person name="Baker S.E."/>
            <person name="Benoit I."/>
            <person name="Brakhage A.A."/>
            <person name="Braus G.H."/>
            <person name="Fischer R."/>
            <person name="Frisvad J.C."/>
            <person name="Goldman G.H."/>
            <person name="Houbraken J."/>
            <person name="Oakley B."/>
            <person name="Pocsi I."/>
            <person name="Scazzocchio C."/>
            <person name="Seiboth B."/>
            <person name="vanKuyk P.A."/>
            <person name="Wortman J."/>
            <person name="Dyer P.S."/>
            <person name="Grigoriev I.V."/>
        </authorList>
    </citation>
    <scope>NUCLEOTIDE SEQUENCE [LARGE SCALE GENOMIC DNA]</scope>
    <source>
        <strain evidence="4">CBS 506.65</strain>
    </source>
</reference>
<evidence type="ECO:0000313" key="3">
    <source>
        <dbReference type="EMBL" id="OJJ44363.1"/>
    </source>
</evidence>
<feature type="domain" description="F-box" evidence="2">
    <location>
        <begin position="5"/>
        <end position="51"/>
    </location>
</feature>
<dbReference type="InterPro" id="IPR001810">
    <property type="entry name" value="F-box_dom"/>
</dbReference>
<protein>
    <recommendedName>
        <fullName evidence="2">F-box domain-containing protein</fullName>
    </recommendedName>
</protein>
<dbReference type="RefSeq" id="XP_022578873.1">
    <property type="nucleotide sequence ID" value="XM_022729803.1"/>
</dbReference>
<dbReference type="STRING" id="1073090.A0A1L9SB12"/>
<accession>A0A1L9SB12</accession>